<evidence type="ECO:0000256" key="4">
    <source>
        <dbReference type="ARBA" id="ARBA00010561"/>
    </source>
</evidence>
<evidence type="ECO:0000256" key="3">
    <source>
        <dbReference type="ARBA" id="ARBA00004663"/>
    </source>
</evidence>
<evidence type="ECO:0000256" key="14">
    <source>
        <dbReference type="ARBA" id="ARBA00025228"/>
    </source>
</evidence>
<keyword evidence="9 19" id="KW-0808">Transferase</keyword>
<dbReference type="PANTHER" id="PTHR34148">
    <property type="entry name" value="ADENOSYLCOBINAMIDE-GDP RIBAZOLETRANSFERASE"/>
    <property type="match status" value="1"/>
</dbReference>
<comment type="cofactor">
    <cofactor evidence="1 19">
        <name>Mg(2+)</name>
        <dbReference type="ChEBI" id="CHEBI:18420"/>
    </cofactor>
</comment>
<dbReference type="GO" id="GO:0005886">
    <property type="term" value="C:plasma membrane"/>
    <property type="evidence" value="ECO:0007669"/>
    <property type="project" value="UniProtKB-SubCell"/>
</dbReference>
<feature type="transmembrane region" description="Helical" evidence="19">
    <location>
        <begin position="120"/>
        <end position="143"/>
    </location>
</feature>
<evidence type="ECO:0000256" key="18">
    <source>
        <dbReference type="ARBA" id="ARBA00049504"/>
    </source>
</evidence>
<comment type="catalytic activity">
    <reaction evidence="18 19">
        <text>alpha-ribazole 5'-phosphate + adenosylcob(III)inamide-GDP = adenosylcob(III)alamin 5'-phosphate + GMP + H(+)</text>
        <dbReference type="Rhea" id="RHEA:23560"/>
        <dbReference type="ChEBI" id="CHEBI:15378"/>
        <dbReference type="ChEBI" id="CHEBI:57918"/>
        <dbReference type="ChEBI" id="CHEBI:58115"/>
        <dbReference type="ChEBI" id="CHEBI:60487"/>
        <dbReference type="ChEBI" id="CHEBI:60493"/>
        <dbReference type="EC" id="2.7.8.26"/>
    </reaction>
</comment>
<evidence type="ECO:0000256" key="13">
    <source>
        <dbReference type="ARBA" id="ARBA00023136"/>
    </source>
</evidence>
<dbReference type="GO" id="GO:0051073">
    <property type="term" value="F:adenosylcobinamide-GDP ribazoletransferase activity"/>
    <property type="evidence" value="ECO:0007669"/>
    <property type="project" value="UniProtKB-UniRule"/>
</dbReference>
<keyword evidence="21" id="KW-1185">Reference proteome</keyword>
<organism evidence="20 21">
    <name type="scientific">Marinagarivorans cellulosilyticus</name>
    <dbReference type="NCBI Taxonomy" id="2721545"/>
    <lineage>
        <taxon>Bacteria</taxon>
        <taxon>Pseudomonadati</taxon>
        <taxon>Pseudomonadota</taxon>
        <taxon>Gammaproteobacteria</taxon>
        <taxon>Cellvibrionales</taxon>
        <taxon>Cellvibrionaceae</taxon>
        <taxon>Marinagarivorans</taxon>
    </lineage>
</organism>
<evidence type="ECO:0000256" key="12">
    <source>
        <dbReference type="ARBA" id="ARBA00022989"/>
    </source>
</evidence>
<evidence type="ECO:0000256" key="2">
    <source>
        <dbReference type="ARBA" id="ARBA00004651"/>
    </source>
</evidence>
<accession>A0AAN1WJV4</accession>
<evidence type="ECO:0000256" key="19">
    <source>
        <dbReference type="HAMAP-Rule" id="MF_00719"/>
    </source>
</evidence>
<gene>
    <name evidence="19" type="primary">cobS</name>
    <name evidence="20" type="ORF">MARGE09_P3164</name>
</gene>
<name>A0AAN1WJV4_9GAMM</name>
<comment type="similarity">
    <text evidence="4 19">Belongs to the CobS family.</text>
</comment>
<evidence type="ECO:0000256" key="9">
    <source>
        <dbReference type="ARBA" id="ARBA00022679"/>
    </source>
</evidence>
<dbReference type="AlphaFoldDB" id="A0AAN1WJV4"/>
<keyword evidence="10 19" id="KW-0812">Transmembrane</keyword>
<dbReference type="PANTHER" id="PTHR34148:SF1">
    <property type="entry name" value="ADENOSYLCOBINAMIDE-GDP RIBAZOLETRANSFERASE"/>
    <property type="match status" value="1"/>
</dbReference>
<dbReference type="EMBL" id="AP023086">
    <property type="protein sequence ID" value="BCD98963.1"/>
    <property type="molecule type" value="Genomic_DNA"/>
</dbReference>
<evidence type="ECO:0000256" key="11">
    <source>
        <dbReference type="ARBA" id="ARBA00022842"/>
    </source>
</evidence>
<dbReference type="GO" id="GO:0009236">
    <property type="term" value="P:cobalamin biosynthetic process"/>
    <property type="evidence" value="ECO:0007669"/>
    <property type="project" value="UniProtKB-UniRule"/>
</dbReference>
<evidence type="ECO:0000256" key="6">
    <source>
        <dbReference type="ARBA" id="ARBA00015850"/>
    </source>
</evidence>
<reference evidence="20 21" key="1">
    <citation type="journal article" date="2022" name="IScience">
        <title>An ultrasensitive nanofiber-based assay for enzymatic hydrolysis and deep-sea microbial degradation of cellulose.</title>
        <authorList>
            <person name="Tsudome M."/>
            <person name="Tachioka M."/>
            <person name="Miyazaki M."/>
            <person name="Uchimura K."/>
            <person name="Tsuda M."/>
            <person name="Takaki Y."/>
            <person name="Deguchi S."/>
        </authorList>
    </citation>
    <scope>NUCLEOTIDE SEQUENCE [LARGE SCALE GENOMIC DNA]</scope>
    <source>
        <strain evidence="20 21">GE09</strain>
    </source>
</reference>
<dbReference type="KEGG" id="marq:MARGE09_P3164"/>
<feature type="transmembrane region" description="Helical" evidence="19">
    <location>
        <begin position="149"/>
        <end position="173"/>
    </location>
</feature>
<evidence type="ECO:0000256" key="8">
    <source>
        <dbReference type="ARBA" id="ARBA00022573"/>
    </source>
</evidence>
<keyword evidence="12 19" id="KW-1133">Transmembrane helix</keyword>
<dbReference type="Pfam" id="PF02654">
    <property type="entry name" value="CobS"/>
    <property type="match status" value="1"/>
</dbReference>
<comment type="function">
    <text evidence="14 19">Joins adenosylcobinamide-GDP and alpha-ribazole to generate adenosylcobalamin (Ado-cobalamin). Also synthesizes adenosylcobalamin 5'-phosphate from adenosylcobinamide-GDP and alpha-ribazole 5'-phosphate.</text>
</comment>
<evidence type="ECO:0000256" key="17">
    <source>
        <dbReference type="ARBA" id="ARBA00048623"/>
    </source>
</evidence>
<keyword evidence="8 19" id="KW-0169">Cobalamin biosynthesis</keyword>
<keyword evidence="7 19" id="KW-1003">Cell membrane</keyword>
<dbReference type="InterPro" id="IPR003805">
    <property type="entry name" value="CobS"/>
</dbReference>
<comment type="pathway">
    <text evidence="3 19">Cofactor biosynthesis; adenosylcobalamin biosynthesis; adenosylcobalamin from cob(II)yrinate a,c-diamide: step 7/7.</text>
</comment>
<evidence type="ECO:0000256" key="15">
    <source>
        <dbReference type="ARBA" id="ARBA00032605"/>
    </source>
</evidence>
<dbReference type="Proteomes" id="UP001320119">
    <property type="component" value="Chromosome"/>
</dbReference>
<evidence type="ECO:0000256" key="1">
    <source>
        <dbReference type="ARBA" id="ARBA00001946"/>
    </source>
</evidence>
<evidence type="ECO:0000256" key="7">
    <source>
        <dbReference type="ARBA" id="ARBA00022475"/>
    </source>
</evidence>
<evidence type="ECO:0000256" key="16">
    <source>
        <dbReference type="ARBA" id="ARBA00032853"/>
    </source>
</evidence>
<keyword evidence="13 19" id="KW-0472">Membrane</keyword>
<sequence length="271" mass="29319">MLVAKPWSKIVSSQLTLFFNASVFLTRFPAPKKVRFSAKLLELSAVYFPLVGLIVGLFGAASYAVFLMVFPPAIALLLMMALCVYVTGAFHEDGWADTCDALGGGYTPDAIKKIMKDSRLGTYGIVGIVGILAIKYSALFTLASSAVEMLLIFIFAQGYSRWLALTVMWQLPYVQDSPGSKSKPLASAISGVILCRSGIPLLFLSVAFFTVVSFDSFWFALIALAFGYAGREYMMRKLKRAIGGFTGDGLGAVQQLSEVLFYLGCVAVLPS</sequence>
<keyword evidence="11 19" id="KW-0460">Magnesium</keyword>
<dbReference type="HAMAP" id="MF_00719">
    <property type="entry name" value="CobS"/>
    <property type="match status" value="1"/>
</dbReference>
<comment type="catalytic activity">
    <reaction evidence="17 19">
        <text>alpha-ribazole + adenosylcob(III)inamide-GDP = adenosylcob(III)alamin + GMP + H(+)</text>
        <dbReference type="Rhea" id="RHEA:16049"/>
        <dbReference type="ChEBI" id="CHEBI:10329"/>
        <dbReference type="ChEBI" id="CHEBI:15378"/>
        <dbReference type="ChEBI" id="CHEBI:18408"/>
        <dbReference type="ChEBI" id="CHEBI:58115"/>
        <dbReference type="ChEBI" id="CHEBI:60487"/>
        <dbReference type="EC" id="2.7.8.26"/>
    </reaction>
</comment>
<dbReference type="GO" id="GO:0008818">
    <property type="term" value="F:cobalamin 5'-phosphate synthase activity"/>
    <property type="evidence" value="ECO:0007669"/>
    <property type="project" value="UniProtKB-UniRule"/>
</dbReference>
<protein>
    <recommendedName>
        <fullName evidence="6 19">Adenosylcobinamide-GDP ribazoletransferase</fullName>
        <ecNumber evidence="5 19">2.7.8.26</ecNumber>
    </recommendedName>
    <alternativeName>
        <fullName evidence="16 19">Cobalamin synthase</fullName>
    </alternativeName>
    <alternativeName>
        <fullName evidence="15 19">Cobalamin-5'-phosphate synthase</fullName>
    </alternativeName>
</protein>
<feature type="transmembrane region" description="Helical" evidence="19">
    <location>
        <begin position="40"/>
        <end position="58"/>
    </location>
</feature>
<evidence type="ECO:0000256" key="10">
    <source>
        <dbReference type="ARBA" id="ARBA00022692"/>
    </source>
</evidence>
<dbReference type="EC" id="2.7.8.26" evidence="5 19"/>
<proteinExistence type="inferred from homology"/>
<evidence type="ECO:0000313" key="21">
    <source>
        <dbReference type="Proteomes" id="UP001320119"/>
    </source>
</evidence>
<evidence type="ECO:0000256" key="5">
    <source>
        <dbReference type="ARBA" id="ARBA00013200"/>
    </source>
</evidence>
<feature type="transmembrane region" description="Helical" evidence="19">
    <location>
        <begin position="209"/>
        <end position="230"/>
    </location>
</feature>
<feature type="transmembrane region" description="Helical" evidence="19">
    <location>
        <begin position="64"/>
        <end position="86"/>
    </location>
</feature>
<comment type="subcellular location">
    <subcellularLocation>
        <location evidence="2 19">Cell membrane</location>
        <topology evidence="2 19">Multi-pass membrane protein</topology>
    </subcellularLocation>
</comment>
<evidence type="ECO:0000313" key="20">
    <source>
        <dbReference type="EMBL" id="BCD98963.1"/>
    </source>
</evidence>